<evidence type="ECO:0000313" key="1">
    <source>
        <dbReference type="EMBL" id="PVA06776.1"/>
    </source>
</evidence>
<gene>
    <name evidence="1" type="ORF">DC363_09635</name>
</gene>
<evidence type="ECO:0000313" key="2">
    <source>
        <dbReference type="Proteomes" id="UP000244817"/>
    </source>
</evidence>
<dbReference type="AlphaFoldDB" id="A0A2T7FX86"/>
<reference evidence="1 2" key="1">
    <citation type="submission" date="2018-04" db="EMBL/GenBank/DDBJ databases">
        <title>Pelagivirga bohaiensis gen. nov., sp. nov., a bacterium isolated from the Bohai Sea.</title>
        <authorList>
            <person name="Ji X."/>
        </authorList>
    </citation>
    <scope>NUCLEOTIDE SEQUENCE [LARGE SCALE GENOMIC DNA]</scope>
    <source>
        <strain evidence="1 2">BH-SD16</strain>
    </source>
</reference>
<sequence length="104" mass="11895">MQHLTGYKTVAGGIHYSSGVAYDQPHKRAQDISAWRRDHSVWLHRTVAEGDASQIVPRDPVDRAFQLMEALPRPARMVWTYGQDQTGRHHFVLCLPPSPDMSFR</sequence>
<dbReference type="Proteomes" id="UP000244817">
    <property type="component" value="Unassembled WGS sequence"/>
</dbReference>
<organism evidence="1 2">
    <name type="scientific">Thalassorhabdomicrobium marinisediminis</name>
    <dbReference type="NCBI Taxonomy" id="2170577"/>
    <lineage>
        <taxon>Bacteria</taxon>
        <taxon>Pseudomonadati</taxon>
        <taxon>Pseudomonadota</taxon>
        <taxon>Alphaproteobacteria</taxon>
        <taxon>Rhodobacterales</taxon>
        <taxon>Paracoccaceae</taxon>
        <taxon>Thalassorhabdomicrobium</taxon>
    </lineage>
</organism>
<protein>
    <submittedName>
        <fullName evidence="1">Uncharacterized protein</fullName>
    </submittedName>
</protein>
<keyword evidence="2" id="KW-1185">Reference proteome</keyword>
<comment type="caution">
    <text evidence="1">The sequence shown here is derived from an EMBL/GenBank/DDBJ whole genome shotgun (WGS) entry which is preliminary data.</text>
</comment>
<dbReference type="EMBL" id="QCYG01000005">
    <property type="protein sequence ID" value="PVA06776.1"/>
    <property type="molecule type" value="Genomic_DNA"/>
</dbReference>
<accession>A0A2T7FX86</accession>
<proteinExistence type="predicted"/>
<name>A0A2T7FX86_9RHOB</name>